<feature type="region of interest" description="Disordered" evidence="5">
    <location>
        <begin position="689"/>
        <end position="710"/>
    </location>
</feature>
<dbReference type="GO" id="GO:0020037">
    <property type="term" value="F:heme binding"/>
    <property type="evidence" value="ECO:0007669"/>
    <property type="project" value="InterPro"/>
</dbReference>
<dbReference type="InterPro" id="IPR009056">
    <property type="entry name" value="Cyt_c-like_dom"/>
</dbReference>
<dbReference type="InterPro" id="IPR036514">
    <property type="entry name" value="SGNH_hydro_sf"/>
</dbReference>
<evidence type="ECO:0000256" key="3">
    <source>
        <dbReference type="ARBA" id="ARBA00023004"/>
    </source>
</evidence>
<dbReference type="NCBIfam" id="TIGR02603">
    <property type="entry name" value="CxxCH_TIGR02603"/>
    <property type="match status" value="1"/>
</dbReference>
<keyword evidence="3 4" id="KW-0408">Iron</keyword>
<dbReference type="InterPro" id="IPR055557">
    <property type="entry name" value="DUF7133"/>
</dbReference>
<feature type="signal peptide" evidence="6">
    <location>
        <begin position="1"/>
        <end position="28"/>
    </location>
</feature>
<organism evidence="8 9">
    <name type="scientific">Humisphaera borealis</name>
    <dbReference type="NCBI Taxonomy" id="2807512"/>
    <lineage>
        <taxon>Bacteria</taxon>
        <taxon>Pseudomonadati</taxon>
        <taxon>Planctomycetota</taxon>
        <taxon>Phycisphaerae</taxon>
        <taxon>Tepidisphaerales</taxon>
        <taxon>Tepidisphaeraceae</taxon>
        <taxon>Humisphaera</taxon>
    </lineage>
</organism>
<dbReference type="GO" id="GO:0009055">
    <property type="term" value="F:electron transfer activity"/>
    <property type="evidence" value="ECO:0007669"/>
    <property type="project" value="InterPro"/>
</dbReference>
<evidence type="ECO:0000259" key="7">
    <source>
        <dbReference type="PROSITE" id="PS51007"/>
    </source>
</evidence>
<keyword evidence="1 4" id="KW-0349">Heme</keyword>
<feature type="region of interest" description="Disordered" evidence="5">
    <location>
        <begin position="368"/>
        <end position="396"/>
    </location>
</feature>
<dbReference type="Gene3D" id="1.25.10.10">
    <property type="entry name" value="Leucine-rich Repeat Variant"/>
    <property type="match status" value="1"/>
</dbReference>
<evidence type="ECO:0000256" key="5">
    <source>
        <dbReference type="SAM" id="MobiDB-lite"/>
    </source>
</evidence>
<accession>A0A7M2X2W9</accession>
<protein>
    <submittedName>
        <fullName evidence="8">C-type cytochrome</fullName>
    </submittedName>
</protein>
<reference evidence="8 9" key="1">
    <citation type="submission" date="2020-10" db="EMBL/GenBank/DDBJ databases">
        <title>Wide distribution of Phycisphaera-like planctomycetes from WD2101 soil group in peatlands and genome analysis of the first cultivated representative.</title>
        <authorList>
            <person name="Dedysh S.N."/>
            <person name="Beletsky A.V."/>
            <person name="Ivanova A."/>
            <person name="Kulichevskaya I.S."/>
            <person name="Suzina N.E."/>
            <person name="Philippov D.A."/>
            <person name="Rakitin A.L."/>
            <person name="Mardanov A.V."/>
            <person name="Ravin N.V."/>
        </authorList>
    </citation>
    <scope>NUCLEOTIDE SEQUENCE [LARGE SCALE GENOMIC DNA]</scope>
    <source>
        <strain evidence="8 9">M1803</strain>
    </source>
</reference>
<keyword evidence="9" id="KW-1185">Reference proteome</keyword>
<dbReference type="Gene3D" id="3.40.50.1110">
    <property type="entry name" value="SGNH hydrolase"/>
    <property type="match status" value="1"/>
</dbReference>
<dbReference type="EMBL" id="CP063458">
    <property type="protein sequence ID" value="QOV92063.1"/>
    <property type="molecule type" value="Genomic_DNA"/>
</dbReference>
<dbReference type="Pfam" id="PF23500">
    <property type="entry name" value="DUF7133"/>
    <property type="match status" value="1"/>
</dbReference>
<dbReference type="CDD" id="cd01834">
    <property type="entry name" value="SGNH_hydrolase_like_2"/>
    <property type="match status" value="1"/>
</dbReference>
<feature type="chain" id="PRO_5034674375" evidence="6">
    <location>
        <begin position="29"/>
        <end position="1152"/>
    </location>
</feature>
<dbReference type="Gene3D" id="1.10.760.10">
    <property type="entry name" value="Cytochrome c-like domain"/>
    <property type="match status" value="1"/>
</dbReference>
<dbReference type="SUPFAM" id="SSF48371">
    <property type="entry name" value="ARM repeat"/>
    <property type="match status" value="1"/>
</dbReference>
<keyword evidence="2 4" id="KW-0479">Metal-binding</keyword>
<dbReference type="InterPro" id="IPR013427">
    <property type="entry name" value="Haem-bd_dom_put"/>
</dbReference>
<evidence type="ECO:0000313" key="9">
    <source>
        <dbReference type="Proteomes" id="UP000593765"/>
    </source>
</evidence>
<evidence type="ECO:0000256" key="2">
    <source>
        <dbReference type="ARBA" id="ARBA00022723"/>
    </source>
</evidence>
<proteinExistence type="predicted"/>
<dbReference type="GO" id="GO:0016788">
    <property type="term" value="F:hydrolase activity, acting on ester bonds"/>
    <property type="evidence" value="ECO:0007669"/>
    <property type="project" value="UniProtKB-ARBA"/>
</dbReference>
<dbReference type="InterPro" id="IPR013830">
    <property type="entry name" value="SGNH_hydro"/>
</dbReference>
<feature type="compositionally biased region" description="Low complexity" evidence="5">
    <location>
        <begin position="30"/>
        <end position="50"/>
    </location>
</feature>
<evidence type="ECO:0000313" key="8">
    <source>
        <dbReference type="EMBL" id="QOV92063.1"/>
    </source>
</evidence>
<feature type="domain" description="Cytochrome c" evidence="7">
    <location>
        <begin position="1008"/>
        <end position="1142"/>
    </location>
</feature>
<dbReference type="Proteomes" id="UP000593765">
    <property type="component" value="Chromosome"/>
</dbReference>
<dbReference type="SUPFAM" id="SSF63829">
    <property type="entry name" value="Calcium-dependent phosphotriesterase"/>
    <property type="match status" value="1"/>
</dbReference>
<dbReference type="PANTHER" id="PTHR33546:SF1">
    <property type="entry name" value="LARGE, MULTIFUNCTIONAL SECRETED PROTEIN"/>
    <property type="match status" value="1"/>
</dbReference>
<evidence type="ECO:0000256" key="6">
    <source>
        <dbReference type="SAM" id="SignalP"/>
    </source>
</evidence>
<dbReference type="InterPro" id="IPR036909">
    <property type="entry name" value="Cyt_c-like_dom_sf"/>
</dbReference>
<gene>
    <name evidence="8" type="ORF">IPV69_12200</name>
</gene>
<dbReference type="SUPFAM" id="SSF52266">
    <property type="entry name" value="SGNH hydrolase"/>
    <property type="match status" value="1"/>
</dbReference>
<evidence type="ECO:0000256" key="1">
    <source>
        <dbReference type="ARBA" id="ARBA00022617"/>
    </source>
</evidence>
<dbReference type="Pfam" id="PF00034">
    <property type="entry name" value="Cytochrom_C"/>
    <property type="match status" value="1"/>
</dbReference>
<sequence>MNPIRRRKTIVGGIAASLVAGLLVSGYAADAPKTPAKPSAPKAAAPKPGEAAPPPKVPPLGGAAAEFLTVPPRPAKPPLPPSKLPLEFVKNERVAFVGASLAERMNLTGSFEAMLHARFPKQELVIRNFARPADEVSIRQRSSGYTGLGDPIYAFGADTYICFFGFNESFGGPAGVDKFKADYESFIDTFGAQYPRDDTGSKPRFVIVTPAAFEASGNPDLPSGKTENDNLRLYAEAAAEVAKKRNIAFVDLFVPTRAAFDAEPGLQFTTNSVHLNHAGDLKVAQLLDVALFNSPGQAAPGSPAFEQLRAAVVDKAWTNLQDYRMLNGWYVFGGRRTFDTDTFPREIAKIRNMVAVRDRYVWDIAQGKQVPPQPDDSKTGELITPAPGFGRWPNKEPKQLKYPTPEESIATMQVPPGYEVQLVASEREFPELTKVNQINFDNKGRLWASCMPTYPQWKPGDPRPNDKLVILSDFDEKGKARKHKVFYDKLICPTGFEFWNGGVIVVDEPRLLWLKDTNNDDVADQVVELSDGWGTDDTHHTIGAFEWSPGGLLHMLEGVSMSTAVETPWGPLRKSGAPGCYVLDPRSQKIRHFVTPGYGNPWCYVFNWWGQGIVGDGTTPQQHWDTPLSTAPYSGRKGMNTVFDGEGMRPNVGTEFLYTRQFPDNIQGNFIFACVINMNGLTTFEVRDDGAGYKGNRRKKPGPDGKPAADDLLSAKDNMTFRPTDPQIGPDGALYFGDWCAALIGHMQYSQRDPGRDKAHGRVFRLVYTGKPLLTPVTQFGKPVPELLEQLKEYEPRTRYRARRELRDRPTPEVLAAIKSWVAKLDPADKEFDRLRLEALWVQQGHHAVDPAFLKEVLRAKTPEARAGATRVLADEWERIPNAMELIAPQASDEFARTRVEAIRALSFVRTKASVETILKAAALPRDYWIDYTLQMSLGALDPVWKPEFAAKTIAQDNPKGLELLTELEALSKPSGAATAAIKKFLSDPEMPQKQRDAIHAEIAKAKGNADNGKAVFRRVCSSCHKALNEGVDYGPDMTGVATRLKKPELVESILEPNAKLDPKYATTNVDTKEGDSYTGFIVSETPEVLTLRIGGGVNQPIKKSDIAKKVTLKQSSMPEGLAAGMSAEEFIDLVEFLASQKQGAPKPPAKK</sequence>
<dbReference type="PROSITE" id="PS51007">
    <property type="entry name" value="CYTC"/>
    <property type="match status" value="1"/>
</dbReference>
<dbReference type="InterPro" id="IPR016024">
    <property type="entry name" value="ARM-type_fold"/>
</dbReference>
<dbReference type="Pfam" id="PF13472">
    <property type="entry name" value="Lipase_GDSL_2"/>
    <property type="match status" value="1"/>
</dbReference>
<dbReference type="PANTHER" id="PTHR33546">
    <property type="entry name" value="LARGE, MULTIFUNCTIONAL SECRETED PROTEIN-RELATED"/>
    <property type="match status" value="1"/>
</dbReference>
<dbReference type="RefSeq" id="WP_206295392.1">
    <property type="nucleotide sequence ID" value="NZ_CP063458.1"/>
</dbReference>
<dbReference type="InterPro" id="IPR011989">
    <property type="entry name" value="ARM-like"/>
</dbReference>
<evidence type="ECO:0000256" key="4">
    <source>
        <dbReference type="PROSITE-ProRule" id="PRU00433"/>
    </source>
</evidence>
<name>A0A7M2X2W9_9BACT</name>
<feature type="region of interest" description="Disordered" evidence="5">
    <location>
        <begin position="30"/>
        <end position="64"/>
    </location>
</feature>
<keyword evidence="6" id="KW-0732">Signal</keyword>
<dbReference type="AlphaFoldDB" id="A0A7M2X2W9"/>
<dbReference type="SUPFAM" id="SSF46626">
    <property type="entry name" value="Cytochrome c"/>
    <property type="match status" value="1"/>
</dbReference>
<dbReference type="KEGG" id="hbs:IPV69_12200"/>
<dbReference type="GO" id="GO:0046872">
    <property type="term" value="F:metal ion binding"/>
    <property type="evidence" value="ECO:0007669"/>
    <property type="project" value="UniProtKB-KW"/>
</dbReference>